<feature type="signal peptide" evidence="2">
    <location>
        <begin position="1"/>
        <end position="24"/>
    </location>
</feature>
<keyword evidence="2" id="KW-0732">Signal</keyword>
<dbReference type="Gene3D" id="3.90.1580.10">
    <property type="entry name" value="paralog of FGE (formylglycine-generating enzyme)"/>
    <property type="match status" value="1"/>
</dbReference>
<dbReference type="GO" id="GO:0120147">
    <property type="term" value="F:formylglycine-generating oxidase activity"/>
    <property type="evidence" value="ECO:0007669"/>
    <property type="project" value="TreeGrafter"/>
</dbReference>
<dbReference type="GO" id="GO:0005783">
    <property type="term" value="C:endoplasmic reticulum"/>
    <property type="evidence" value="ECO:0007669"/>
    <property type="project" value="TreeGrafter"/>
</dbReference>
<name>A0A1L8E4E8_9DIPT</name>
<sequence>MLVSFHNISFLILGFLLGAKLGAADCGCNAANREKAADKYSERANTAPYEEDTSDKIREKVIKIRDVGSNKDDVEVTMSLIPGGEYTLGTNKPVFEADAEAPEKTISVENFFLDKYEVSNRKFKDFVDATGYKTEAEKFGDSFIFEGFLDETIKEENKDFRVVGAEWWYKIKGASWQHPEGEGSDITGREEHPVIHVSWRDAVAYCKWRQKRLPTEAEWEVACRGGKKQRLFPWGDKHMPQDKHWMNIWQGEFPKDNTKEDGFLGTCPVGEFHQNSYDLYNIVGNVWEWTDDLWDKSDAEKKTENPNRVKKGGSFLCHKSYCYRYRCAARSQNTEDSSAGNLGFRCAKDATRE</sequence>
<dbReference type="EMBL" id="GFDF01000477">
    <property type="protein sequence ID" value="JAV13607.1"/>
    <property type="molecule type" value="Transcribed_RNA"/>
</dbReference>
<protein>
    <submittedName>
        <fullName evidence="4">Putative sulfatase-modifying factor 1</fullName>
    </submittedName>
</protein>
<evidence type="ECO:0000256" key="1">
    <source>
        <dbReference type="ARBA" id="ARBA00005310"/>
    </source>
</evidence>
<dbReference type="AlphaFoldDB" id="A0A1L8E4E8"/>
<evidence type="ECO:0000259" key="3">
    <source>
        <dbReference type="Pfam" id="PF03781"/>
    </source>
</evidence>
<evidence type="ECO:0000256" key="2">
    <source>
        <dbReference type="SAM" id="SignalP"/>
    </source>
</evidence>
<feature type="chain" id="PRO_5012860521" evidence="2">
    <location>
        <begin position="25"/>
        <end position="353"/>
    </location>
</feature>
<reference evidence="4" key="1">
    <citation type="submission" date="2016-12" db="EMBL/GenBank/DDBJ databases">
        <title>An insight into the sialome and mialome of the sand fly, Nyssomyia neivai.</title>
        <authorList>
            <person name="Sebastian V."/>
            <person name="Goulart T.M."/>
            <person name="Oliveira W."/>
            <person name="Calvo E."/>
            <person name="Oliveira L.F."/>
            <person name="Pinto M.C."/>
            <person name="Rosselino A.M."/>
            <person name="Ribeiro J.M."/>
        </authorList>
    </citation>
    <scope>NUCLEOTIDE SEQUENCE</scope>
</reference>
<dbReference type="InterPro" id="IPR005532">
    <property type="entry name" value="SUMF_dom"/>
</dbReference>
<proteinExistence type="inferred from homology"/>
<dbReference type="Pfam" id="PF03781">
    <property type="entry name" value="FGE-sulfatase"/>
    <property type="match status" value="1"/>
</dbReference>
<dbReference type="SUPFAM" id="SSF56436">
    <property type="entry name" value="C-type lectin-like"/>
    <property type="match status" value="1"/>
</dbReference>
<organism evidence="4">
    <name type="scientific">Nyssomyia neivai</name>
    <dbReference type="NCBI Taxonomy" id="330878"/>
    <lineage>
        <taxon>Eukaryota</taxon>
        <taxon>Metazoa</taxon>
        <taxon>Ecdysozoa</taxon>
        <taxon>Arthropoda</taxon>
        <taxon>Hexapoda</taxon>
        <taxon>Insecta</taxon>
        <taxon>Pterygota</taxon>
        <taxon>Neoptera</taxon>
        <taxon>Endopterygota</taxon>
        <taxon>Diptera</taxon>
        <taxon>Nematocera</taxon>
        <taxon>Psychodoidea</taxon>
        <taxon>Psychodidae</taxon>
        <taxon>Nyssomyia</taxon>
    </lineage>
</organism>
<accession>A0A1L8E4E8</accession>
<dbReference type="InterPro" id="IPR051043">
    <property type="entry name" value="Sulfatase_Mod_Factor_Kinase"/>
</dbReference>
<comment type="similarity">
    <text evidence="1">Belongs to the sulfatase-modifying factor family.</text>
</comment>
<dbReference type="InterPro" id="IPR042095">
    <property type="entry name" value="SUMF_sf"/>
</dbReference>
<dbReference type="PANTHER" id="PTHR23150:SF19">
    <property type="entry name" value="FORMYLGLYCINE-GENERATING ENZYME"/>
    <property type="match status" value="1"/>
</dbReference>
<feature type="domain" description="Sulfatase-modifying factor enzyme-like" evidence="3">
    <location>
        <begin position="77"/>
        <end position="348"/>
    </location>
</feature>
<dbReference type="InterPro" id="IPR016187">
    <property type="entry name" value="CTDL_fold"/>
</dbReference>
<evidence type="ECO:0000313" key="4">
    <source>
        <dbReference type="EMBL" id="JAV13607.1"/>
    </source>
</evidence>
<dbReference type="PANTHER" id="PTHR23150">
    <property type="entry name" value="SULFATASE MODIFYING FACTOR 1, 2"/>
    <property type="match status" value="1"/>
</dbReference>